<dbReference type="GO" id="GO:0005524">
    <property type="term" value="F:ATP binding"/>
    <property type="evidence" value="ECO:0007669"/>
    <property type="project" value="UniProtKB-UniRule"/>
</dbReference>
<dbReference type="PRINTS" id="PR00379">
    <property type="entry name" value="INTEIN"/>
</dbReference>
<dbReference type="Pfam" id="PF14528">
    <property type="entry name" value="LAGLIDADG_3"/>
    <property type="match status" value="1"/>
</dbReference>
<keyword evidence="1" id="KW-0231">Viral genome packaging</keyword>
<dbReference type="EMBL" id="BK014846">
    <property type="protein sequence ID" value="DAD78536.1"/>
    <property type="molecule type" value="Genomic_DNA"/>
</dbReference>
<dbReference type="InterPro" id="IPR008866">
    <property type="entry name" value="Phage_lambda_GpA-like"/>
</dbReference>
<keyword evidence="1" id="KW-0378">Hydrolase</keyword>
<comment type="subunit">
    <text evidence="1">Interacts (via N-terminus) with the terminase small subunit (via C-terminus); the active complex is probably heterooligomeric. Interacts (via C-terminus) with the portal protein; this interaction allows the packaging of viral DNA.</text>
</comment>
<keyword evidence="1" id="KW-0067">ATP-binding</keyword>
<keyword evidence="1" id="KW-1188">Viral release from host cell</keyword>
<comment type="domain">
    <text evidence="1">The N-terminus is involved in the formation of the heterotrimer with the small subunit. The N-terminus part contains the translocase activity involved in DNA packaging. At the N-terminus, there is a high affinity ATPase center that is probably needed for the packaging activity. The Walker A motif of the ATPase center is responsible for interacting with the ATP phosphate and the Q motif governs force generation and the interaction with DNA. The C-terminus contains the site specific endonuclease (cos-cleavage) and strand separation activities required for genome maturation. A second ATPase catalytic site regulates the genome maturation. The C-terminus very end is involved in binding to the procapsid. Contains a basic leucine zipper (bZIP) that may be involved in the formation of the terminase.</text>
</comment>
<dbReference type="PANTHER" id="PTHR34413">
    <property type="entry name" value="PROPHAGE TAIL FIBER ASSEMBLY PROTEIN HOMOLOG TFAE-RELATED-RELATED"/>
    <property type="match status" value="1"/>
</dbReference>
<comment type="function">
    <text evidence="1">The terminase large subunit acts as an ATP driven molecular motor necessary for viral DNA translocation into empty capsids and as an endonuclease that cuts the viral genome from the concetamer to initiate and to end the packaging reaction. The terminase lies at a unique vertex of the procapsid and is composed of two subunits, a small terminase subunit involved in viral DNA recognition, and a large terminase subunit possessing endonucleolytic and ATPase activities (DNA maturation and packaging). The endonuclease activity cleaves the viral DNA generating 5'overhangs. The strand separation activity separates the cohesive ends generating the single-stranded 'sticky' ends of the mature genome. The DNA-terminase complex binds to the portal of the procapsid thereby activating the translocase activity of the terminase. The terminase packages the viral DNA into the procapsid until the next concatemer reaches the complex. The downstream site is then cut generating the mature right end of the genome, the heterotrimer undocks from the DNA-filled head and remains bound to the left end of concatemer's next genome.</text>
</comment>
<dbReference type="GO" id="GO:0019073">
    <property type="term" value="P:viral DNA genome packaging"/>
    <property type="evidence" value="ECO:0007669"/>
    <property type="project" value="UniProtKB-UniRule"/>
</dbReference>
<dbReference type="Pfam" id="PF20454">
    <property type="entry name" value="GpA_nuclease"/>
    <property type="match status" value="1"/>
</dbReference>
<keyword evidence="1" id="KW-0460">Magnesium</keyword>
<keyword evidence="1" id="KW-0479">Metal-binding</keyword>
<dbReference type="InterPro" id="IPR046454">
    <property type="entry name" value="GpA_endonuclease"/>
</dbReference>
<dbReference type="InterPro" id="IPR027434">
    <property type="entry name" value="Homing_endonucl"/>
</dbReference>
<dbReference type="InterPro" id="IPR004860">
    <property type="entry name" value="LAGLIDADG_dom"/>
</dbReference>
<sequence length="974" mass="111182">MYNKQKVQFKTVSLFQNIAKILMPPPKLLVSDWADTYRKLSPEASAEPGQWHTSRAEFQREIMNSVNSPEIQDVVIKSSAQVGKALDINTLIPTVCGWRTLKEINVGDKVFDKEGKTCTVTFVTDVMYGHKCYKITFSDNTEIIADAEHNWYVESDTPMKNGAYEGVITTKTIAETFKYREYRNRYAIPMNKPLDLPKQDLIIEPYMLGVWLGDGSSYSAQLTLNREDLVITEYIEKLGYSLVIREGISDSENAVNIIFNKVKNQTMYSLLKNINLIGNKHIPKLYLRASYNQRLELLQGLMDTDGHITKRGRCEITLKSYQLIQDVSELLYTLGIKHTLKKKYAICTNSRKQEPILVYRISFLAYSNQPVFKLSRKKNRMISGKGGRPSETLRRRITNVEAIESRPVKCITVDSPSHLYLAGKQMIPTHNTEILLNICGYFMDYEPTSIMLIQPTIDMGEAFSKDRLAPMIRDTDVLKAKVKEPRSKDSDNTILHKKFPGGHITISGANSPSSLASRPIRVLLCDEIDRYPASAGSEGDPVKLGEKRTTTFWNRKRIKVSTPTIEGISKIQKEFLKGTQEEWCVECPSCGKYQSYEFKRIQFDTVEMECIFCKEKFTEQEWKDQPHKWIASNPKAKGKRIRSFHLNELCSPWKHWDEIVDEFIDANNDLKKTGSSEALKVFINTSLGETWEEKGDGADAQDLLKRREDYDADLPDGVLLLTAGVDVQDDRLEFEVVGWSKGYESWGIYKKEIRSSPALDSTWERLVEELSEEYYFKNGNGLIVAATCIDTGGHHTNMVYKFVKKMSKMNKNIFGIKGYSDTPGIPLVYKKTKVDIKNSKDVVVDHTDIFILGVNSGKDDITSRLKIADKGPGYCHFPSNIDRGYNQTYMEGITSEEKVTKFVKNKPKIMWVKKSGVRNEPLDIRNYAYAAVEIIRPNWNILERKINDGINYMKSKANNNTKRKRGVGNKGVEV</sequence>
<protein>
    <recommendedName>
        <fullName evidence="1">Terminase, large subunit</fullName>
    </recommendedName>
    <alternativeName>
        <fullName evidence="1">DNA-packaging protein</fullName>
    </alternativeName>
    <alternativeName>
        <fullName evidence="1">Large terminase protein</fullName>
    </alternativeName>
    <domain>
        <recommendedName>
            <fullName evidence="1">Endonuclease</fullName>
            <ecNumber evidence="1">3.1.21.4</ecNumber>
        </recommendedName>
    </domain>
    <domain>
        <recommendedName>
            <fullName evidence="1">ATPase</fullName>
            <ecNumber evidence="1">3.6.4.-</ecNumber>
        </recommendedName>
    </domain>
</protein>
<dbReference type="EC" id="3.1.21.4" evidence="1"/>
<dbReference type="GO" id="GO:0030430">
    <property type="term" value="C:host cell cytoplasm"/>
    <property type="evidence" value="ECO:0007669"/>
    <property type="project" value="UniProtKB-SubCell"/>
</dbReference>
<comment type="cofactor">
    <cofactor evidence="1">
        <name>Mg(2+)</name>
        <dbReference type="ChEBI" id="CHEBI:18420"/>
    </cofactor>
</comment>
<name>A0A8S5M8P7_9CAUD</name>
<dbReference type="Gene3D" id="3.10.28.10">
    <property type="entry name" value="Homing endonucleases"/>
    <property type="match status" value="1"/>
</dbReference>
<keyword evidence="1" id="KW-0540">Nuclease</keyword>
<organism evidence="3">
    <name type="scientific">Caudovirales sp. ctCiv1</name>
    <dbReference type="NCBI Taxonomy" id="2826769"/>
    <lineage>
        <taxon>Viruses</taxon>
        <taxon>Duplodnaviria</taxon>
        <taxon>Heunggongvirae</taxon>
        <taxon>Uroviricota</taxon>
        <taxon>Caudoviricetes</taxon>
    </lineage>
</organism>
<feature type="domain" description="DOD-type homing endonuclease" evidence="2">
    <location>
        <begin position="207"/>
        <end position="336"/>
    </location>
</feature>
<comment type="catalytic activity">
    <reaction evidence="1">
        <text>Endonucleolytic cleavage of DNA to give specific double-stranded fragments with terminal 5'-phosphates.</text>
        <dbReference type="EC" id="3.1.21.4"/>
    </reaction>
</comment>
<evidence type="ECO:0000313" key="3">
    <source>
        <dbReference type="EMBL" id="DAD78536.1"/>
    </source>
</evidence>
<dbReference type="InterPro" id="IPR006142">
    <property type="entry name" value="INTEIN"/>
</dbReference>
<comment type="similarity">
    <text evidence="1">Belongs to the lambdavirus large terminase family.</text>
</comment>
<dbReference type="SUPFAM" id="SSF51294">
    <property type="entry name" value="Hedgehog/intein (Hint) domain"/>
    <property type="match status" value="1"/>
</dbReference>
<dbReference type="InterPro" id="IPR036844">
    <property type="entry name" value="Hint_dom_sf"/>
</dbReference>
<dbReference type="Pfam" id="PF05876">
    <property type="entry name" value="GpA_ATPase"/>
    <property type="match status" value="2"/>
</dbReference>
<dbReference type="InterPro" id="IPR004042">
    <property type="entry name" value="Intein_endonuc_central"/>
</dbReference>
<dbReference type="PANTHER" id="PTHR34413:SF2">
    <property type="entry name" value="PROPHAGE TAIL FIBER ASSEMBLY PROTEIN HOMOLOG TFAE-RELATED"/>
    <property type="match status" value="1"/>
</dbReference>
<dbReference type="GO" id="GO:0098009">
    <property type="term" value="C:viral terminase, large subunit"/>
    <property type="evidence" value="ECO:0007669"/>
    <property type="project" value="UniProtKB-UniRule"/>
</dbReference>
<evidence type="ECO:0000256" key="1">
    <source>
        <dbReference type="HAMAP-Rule" id="MF_04144"/>
    </source>
</evidence>
<evidence type="ECO:0000259" key="2">
    <source>
        <dbReference type="PROSITE" id="PS50819"/>
    </source>
</evidence>
<dbReference type="InterPro" id="IPR046453">
    <property type="entry name" value="GpA_ATPase"/>
</dbReference>
<feature type="binding site" evidence="1">
    <location>
        <position position="726"/>
    </location>
    <ligand>
        <name>Mg(2+)</name>
        <dbReference type="ChEBI" id="CHEBI:18420"/>
        <note>catalytic; for nuclease activity</note>
    </ligand>
</feature>
<dbReference type="EC" id="3.6.4.-" evidence="1"/>
<dbReference type="GO" id="GO:0016539">
    <property type="term" value="P:intein-mediated protein splicing"/>
    <property type="evidence" value="ECO:0007669"/>
    <property type="project" value="InterPro"/>
</dbReference>
<dbReference type="HAMAP" id="MF_04144">
    <property type="entry name" value="TERL_LAMBDA"/>
    <property type="match status" value="1"/>
</dbReference>
<keyword evidence="1" id="KW-0547">Nucleotide-binding</keyword>
<proteinExistence type="inferred from homology"/>
<dbReference type="GO" id="GO:0016887">
    <property type="term" value="F:ATP hydrolysis activity"/>
    <property type="evidence" value="ECO:0007669"/>
    <property type="project" value="UniProtKB-UniRule"/>
</dbReference>
<dbReference type="InterPro" id="IPR051220">
    <property type="entry name" value="TFA_Chaperone"/>
</dbReference>
<feature type="active site" description="For ATPase activity" evidence="1">
    <location>
        <position position="527"/>
    </location>
</feature>
<reference evidence="3" key="1">
    <citation type="journal article" date="2021" name="Proc. Natl. Acad. Sci. U.S.A.">
        <title>A Catalog of Tens of Thousands of Viruses from Human Metagenomes Reveals Hidden Associations with Chronic Diseases.</title>
        <authorList>
            <person name="Tisza M.J."/>
            <person name="Buck C.B."/>
        </authorList>
    </citation>
    <scope>NUCLEOTIDE SEQUENCE</scope>
    <source>
        <strain evidence="3">CtCiv1</strain>
    </source>
</reference>
<keyword evidence="1" id="KW-1035">Host cytoplasm</keyword>
<dbReference type="GO" id="GO:0046872">
    <property type="term" value="F:metal ion binding"/>
    <property type="evidence" value="ECO:0007669"/>
    <property type="project" value="UniProtKB-UniRule"/>
</dbReference>
<keyword evidence="1" id="KW-0255">Endonuclease</keyword>
<comment type="subcellular location">
    <subcellularLocation>
        <location evidence="1">Host cytoplasm</location>
    </subcellularLocation>
    <text evidence="1">The terminase lies at a unique vertex of the procapsid during viral DNA packaging.</text>
</comment>
<accession>A0A8S5M8P7</accession>
<comment type="caution">
    <text evidence="1">Lacks conserved residue(s) required for the propagation of feature annotation.</text>
</comment>
<dbReference type="SUPFAM" id="SSF55608">
    <property type="entry name" value="Homing endonucleases"/>
    <property type="match status" value="2"/>
</dbReference>
<dbReference type="PROSITE" id="PS50819">
    <property type="entry name" value="INTEIN_ENDONUCLEASE"/>
    <property type="match status" value="1"/>
</dbReference>
<dbReference type="GO" id="GO:0009036">
    <property type="term" value="F:type II site-specific deoxyribonuclease activity"/>
    <property type="evidence" value="ECO:0007669"/>
    <property type="project" value="UniProtKB-UniRule"/>
</dbReference>